<evidence type="ECO:0000259" key="2">
    <source>
        <dbReference type="Pfam" id="PF23757"/>
    </source>
</evidence>
<dbReference type="GO" id="GO:0048066">
    <property type="term" value="P:developmental pigmentation"/>
    <property type="evidence" value="ECO:0007669"/>
    <property type="project" value="TreeGrafter"/>
</dbReference>
<dbReference type="InterPro" id="IPR036322">
    <property type="entry name" value="WD40_repeat_dom_sf"/>
</dbReference>
<accession>A0AAN7PHS3</accession>
<protein>
    <recommendedName>
        <fullName evidence="5">RING-type domain-containing protein</fullName>
    </recommendedName>
</protein>
<dbReference type="Pfam" id="PF23757">
    <property type="entry name" value="TPR_HPS5_insect"/>
    <property type="match status" value="1"/>
</dbReference>
<keyword evidence="4" id="KW-1185">Reference proteome</keyword>
<dbReference type="Proteomes" id="UP001353858">
    <property type="component" value="Unassembled WGS sequence"/>
</dbReference>
<gene>
    <name evidence="3" type="ORF">RN001_003068</name>
</gene>
<name>A0AAN7PHS3_9COLE</name>
<organism evidence="3 4">
    <name type="scientific">Aquatica leii</name>
    <dbReference type="NCBI Taxonomy" id="1421715"/>
    <lineage>
        <taxon>Eukaryota</taxon>
        <taxon>Metazoa</taxon>
        <taxon>Ecdysozoa</taxon>
        <taxon>Arthropoda</taxon>
        <taxon>Hexapoda</taxon>
        <taxon>Insecta</taxon>
        <taxon>Pterygota</taxon>
        <taxon>Neoptera</taxon>
        <taxon>Endopterygota</taxon>
        <taxon>Coleoptera</taxon>
        <taxon>Polyphaga</taxon>
        <taxon>Elateriformia</taxon>
        <taxon>Elateroidea</taxon>
        <taxon>Lampyridae</taxon>
        <taxon>Luciolinae</taxon>
        <taxon>Aquatica</taxon>
    </lineage>
</organism>
<reference evidence="4" key="1">
    <citation type="submission" date="2023-01" db="EMBL/GenBank/DDBJ databases">
        <title>Key to firefly adult light organ development and bioluminescence: homeobox transcription factors regulate luciferase expression and transportation to peroxisome.</title>
        <authorList>
            <person name="Fu X."/>
        </authorList>
    </citation>
    <scope>NUCLEOTIDE SEQUENCE [LARGE SCALE GENOMIC DNA]</scope>
</reference>
<dbReference type="SUPFAM" id="SSF50978">
    <property type="entry name" value="WD40 repeat-like"/>
    <property type="match status" value="1"/>
</dbReference>
<evidence type="ECO:0000313" key="4">
    <source>
        <dbReference type="Proteomes" id="UP001353858"/>
    </source>
</evidence>
<comment type="caution">
    <text evidence="3">The sequence shown here is derived from an EMBL/GenBank/DDBJ whole genome shotgun (WGS) entry which is preliminary data.</text>
</comment>
<sequence>MNLSDQRDFRTVNLYFLKNLLEMDSNFLLVEHLSNVNAIIKQPLQLTQRIKFTCFDVSKTYIVFGATSGGLYVFNRHPHEFIKLIPSKEGSVVQVCISPDERHIGLSTSKGIVMIIQNCFMESNFHYETYSEHRDNLVTAMKWYMDELFCGDNTGKITVVVLPSLLAKAIFQVTCATLMQLESSVVQIDVYLKFLLISTLTKTYICDTDKEQYRQIGKKLRNGHFGACFAVNNVDPNIVPPEILTHKGVYKKLKDDEHFLTHINDNIQIFCSRPGTRMWEAKLNASVTRTHQLKNFLKDKPTDIIKLDDNCDVRLNICTNNDLKVGDLINFSKVFTFENKFVITFSRGGFYIFDPKAVMIICYCNYFKNIKDLKIIDNFIYIWDDDLEVHVVAFYSLEKIILKTLFNKQYYVCADLCVHYITHVLNLIESSKNIHLISILKEKLLVQSDDSYIEKLSPIFEAIKDFTNKTYPHKLKTGIVVVNPYINCLENKYEKEPLPETFQMLKGISSNVTEKLTESTRNLKEKFHILETTVKNLTLKDNFDVNGVDHAETTNTNTNDSDKYIENGSTDVQFDDNDPKIALKIFLQQYQLSKINRNLKTPKFYHLLDKYDLNKTVELFTNFSNPSNKVDHDVKLWCYHNYLIYLSKVDFESIVQTLKPEDAAINYAVQAFCFLNASQCKCACSYPLPSAKENNPEYYDIGCILMKKLWSSNRLLSDEVVNEVPYMWKYILKDLRFSESIGTLLPLLMQFGDEDLIGVFASKFKYDEWDDAIQLLIKLRKHTCIHCDNKFDTSCNVMSWTNFGTIMIQRVGPQSTINLLMRYSDIIPSNELDTNFYQRCIFTAVVDNSYNGIRTKAIIFAKTVQDNEDTTLEFDDIMKKFLQRKRCLKHKRKNGFCSTVKTEYKCSFCDLPVDIPLLNDAVRLSCNHLYHSICLKYNNNVCEKCP</sequence>
<dbReference type="InterPro" id="IPR056499">
    <property type="entry name" value="Beta-prop_HPS5-like"/>
</dbReference>
<evidence type="ECO:0000313" key="3">
    <source>
        <dbReference type="EMBL" id="KAK4886797.1"/>
    </source>
</evidence>
<evidence type="ECO:0000259" key="1">
    <source>
        <dbReference type="Pfam" id="PF23756"/>
    </source>
</evidence>
<proteinExistence type="predicted"/>
<dbReference type="EMBL" id="JARPUR010000001">
    <property type="protein sequence ID" value="KAK4886797.1"/>
    <property type="molecule type" value="Genomic_DNA"/>
</dbReference>
<dbReference type="PANTHER" id="PTHR23287">
    <property type="entry name" value="RUBY-EYE2-LIKE PROTEIN"/>
    <property type="match status" value="1"/>
</dbReference>
<dbReference type="Pfam" id="PF23756">
    <property type="entry name" value="Beta-prop_HPS5"/>
    <property type="match status" value="1"/>
</dbReference>
<feature type="domain" description="HPS5 TPR" evidence="2">
    <location>
        <begin position="607"/>
        <end position="787"/>
    </location>
</feature>
<evidence type="ECO:0008006" key="5">
    <source>
        <dbReference type="Google" id="ProtNLM"/>
    </source>
</evidence>
<feature type="domain" description="HPS5-like beta-propeller" evidence="1">
    <location>
        <begin position="35"/>
        <end position="383"/>
    </location>
</feature>
<dbReference type="GO" id="GO:0005737">
    <property type="term" value="C:cytoplasm"/>
    <property type="evidence" value="ECO:0007669"/>
    <property type="project" value="TreeGrafter"/>
</dbReference>
<dbReference type="PANTHER" id="PTHR23287:SF18">
    <property type="entry name" value="BLOC-2 COMPLEX MEMBER HPS5"/>
    <property type="match status" value="1"/>
</dbReference>
<dbReference type="AlphaFoldDB" id="A0AAN7PHS3"/>
<dbReference type="InterPro" id="IPR056446">
    <property type="entry name" value="TPR_HPS5_insects"/>
</dbReference>